<gene>
    <name evidence="2" type="ORF">HJC23_004267</name>
</gene>
<name>A0ABD3PHL2_9STRA</name>
<dbReference type="InterPro" id="IPR037768">
    <property type="entry name" value="C2B_Copine"/>
</dbReference>
<dbReference type="PANTHER" id="PTHR10857:SF106">
    <property type="entry name" value="C2 DOMAIN-CONTAINING PROTEIN"/>
    <property type="match status" value="1"/>
</dbReference>
<dbReference type="SMART" id="SM00239">
    <property type="entry name" value="C2"/>
    <property type="match status" value="2"/>
</dbReference>
<dbReference type="EMBL" id="JABMIG020000179">
    <property type="protein sequence ID" value="KAL3787226.1"/>
    <property type="molecule type" value="Genomic_DNA"/>
</dbReference>
<evidence type="ECO:0000313" key="2">
    <source>
        <dbReference type="EMBL" id="KAL3787226.1"/>
    </source>
</evidence>
<accession>A0ABD3PHL2</accession>
<keyword evidence="3" id="KW-1185">Reference proteome</keyword>
<protein>
    <recommendedName>
        <fullName evidence="1">C2 domain-containing protein</fullName>
    </recommendedName>
</protein>
<reference evidence="2 3" key="1">
    <citation type="journal article" date="2020" name="G3 (Bethesda)">
        <title>Improved Reference Genome for Cyclotella cryptica CCMP332, a Model for Cell Wall Morphogenesis, Salinity Adaptation, and Lipid Production in Diatoms (Bacillariophyta).</title>
        <authorList>
            <person name="Roberts W.R."/>
            <person name="Downey K.M."/>
            <person name="Ruck E.C."/>
            <person name="Traller J.C."/>
            <person name="Alverson A.J."/>
        </authorList>
    </citation>
    <scope>NUCLEOTIDE SEQUENCE [LARGE SCALE GENOMIC DNA]</scope>
    <source>
        <strain evidence="2 3">CCMP332</strain>
    </source>
</reference>
<feature type="domain" description="C2" evidence="1">
    <location>
        <begin position="155"/>
        <end position="288"/>
    </location>
</feature>
<sequence>MRVQIHLRAEKLGNISRSKWRNKKSNPYATITSVDGSTNVVLSDDNPENNVVGCTEVCHNTLSPRWATIFTVEYDEIQQWTPLRITIRDSREHRFRRMRTNNDSSDVARVVHSAVSSSHDGKMGEVDVEVGEILNMDGQERKCLLNEGGCLYVHVTPSIPTQSRGHMVSGIFQAQIRGLDFKNIESGLLGLGAIDPYFELSKRYHDPKSGVTRWHLVYRSEGIHNIINPYWDPFQVDLSRLCHGDLKRELKFSLYDYEKKSSDRWLGEVEVTVEELMDSVTRGGNASRDGALRVVDDRGQVVGLLVVLKAEVSP</sequence>
<comment type="caution">
    <text evidence="2">The sequence shown here is derived from an EMBL/GenBank/DDBJ whole genome shotgun (WGS) entry which is preliminary data.</text>
</comment>
<proteinExistence type="predicted"/>
<dbReference type="AlphaFoldDB" id="A0ABD3PHL2"/>
<dbReference type="PANTHER" id="PTHR10857">
    <property type="entry name" value="COPINE"/>
    <property type="match status" value="1"/>
</dbReference>
<evidence type="ECO:0000259" key="1">
    <source>
        <dbReference type="PROSITE" id="PS50004"/>
    </source>
</evidence>
<dbReference type="Pfam" id="PF00168">
    <property type="entry name" value="C2"/>
    <property type="match status" value="2"/>
</dbReference>
<dbReference type="InterPro" id="IPR045052">
    <property type="entry name" value="Copine"/>
</dbReference>
<evidence type="ECO:0000313" key="3">
    <source>
        <dbReference type="Proteomes" id="UP001516023"/>
    </source>
</evidence>
<organism evidence="2 3">
    <name type="scientific">Cyclotella cryptica</name>
    <dbReference type="NCBI Taxonomy" id="29204"/>
    <lineage>
        <taxon>Eukaryota</taxon>
        <taxon>Sar</taxon>
        <taxon>Stramenopiles</taxon>
        <taxon>Ochrophyta</taxon>
        <taxon>Bacillariophyta</taxon>
        <taxon>Coscinodiscophyceae</taxon>
        <taxon>Thalassiosirophycidae</taxon>
        <taxon>Stephanodiscales</taxon>
        <taxon>Stephanodiscaceae</taxon>
        <taxon>Cyclotella</taxon>
    </lineage>
</organism>
<feature type="domain" description="C2" evidence="1">
    <location>
        <begin position="1"/>
        <end position="144"/>
    </location>
</feature>
<dbReference type="InterPro" id="IPR035892">
    <property type="entry name" value="C2_domain_sf"/>
</dbReference>
<dbReference type="CDD" id="cd04047">
    <property type="entry name" value="C2B_Copine"/>
    <property type="match status" value="1"/>
</dbReference>
<dbReference type="Gene3D" id="2.60.40.150">
    <property type="entry name" value="C2 domain"/>
    <property type="match status" value="2"/>
</dbReference>
<dbReference type="SUPFAM" id="SSF49562">
    <property type="entry name" value="C2 domain (Calcium/lipid-binding domain, CaLB)"/>
    <property type="match status" value="2"/>
</dbReference>
<dbReference type="PROSITE" id="PS50004">
    <property type="entry name" value="C2"/>
    <property type="match status" value="2"/>
</dbReference>
<dbReference type="InterPro" id="IPR000008">
    <property type="entry name" value="C2_dom"/>
</dbReference>
<dbReference type="Proteomes" id="UP001516023">
    <property type="component" value="Unassembled WGS sequence"/>
</dbReference>